<dbReference type="Gene3D" id="3.40.50.1000">
    <property type="entry name" value="HAD superfamily/HAD-like"/>
    <property type="match status" value="1"/>
</dbReference>
<dbReference type="InterPro" id="IPR023214">
    <property type="entry name" value="HAD_sf"/>
</dbReference>
<dbReference type="Proteomes" id="UP000034273">
    <property type="component" value="Unassembled WGS sequence"/>
</dbReference>
<evidence type="ECO:0000313" key="2">
    <source>
        <dbReference type="Proteomes" id="UP000034273"/>
    </source>
</evidence>
<dbReference type="EMBL" id="LCQW01000034">
    <property type="protein sequence ID" value="KKW22873.1"/>
    <property type="molecule type" value="Genomic_DNA"/>
</dbReference>
<protein>
    <recommendedName>
        <fullName evidence="3">Phosphoglycolate phosphatase</fullName>
    </recommendedName>
</protein>
<evidence type="ECO:0008006" key="3">
    <source>
        <dbReference type="Google" id="ProtNLM"/>
    </source>
</evidence>
<comment type="caution">
    <text evidence="1">The sequence shown here is derived from an EMBL/GenBank/DDBJ whole genome shotgun (WGS) entry which is preliminary data.</text>
</comment>
<reference evidence="1 2" key="1">
    <citation type="journal article" date="2015" name="Nature">
        <title>rRNA introns, odd ribosomes, and small enigmatic genomes across a large radiation of phyla.</title>
        <authorList>
            <person name="Brown C.T."/>
            <person name="Hug L.A."/>
            <person name="Thomas B.C."/>
            <person name="Sharon I."/>
            <person name="Castelle C.J."/>
            <person name="Singh A."/>
            <person name="Wilkins M.J."/>
            <person name="Williams K.H."/>
            <person name="Banfield J.F."/>
        </authorList>
    </citation>
    <scope>NUCLEOTIDE SEQUENCE [LARGE SCALE GENOMIC DNA]</scope>
</reference>
<dbReference type="STRING" id="1618671.UY67_C0034G0010"/>
<accession>A0A0G1WVH1</accession>
<gene>
    <name evidence="1" type="ORF">UY67_C0034G0010</name>
</gene>
<dbReference type="InterPro" id="IPR036412">
    <property type="entry name" value="HAD-like_sf"/>
</dbReference>
<proteinExistence type="predicted"/>
<dbReference type="AlphaFoldDB" id="A0A0G1WVH1"/>
<dbReference type="SUPFAM" id="SSF56784">
    <property type="entry name" value="HAD-like"/>
    <property type="match status" value="1"/>
</dbReference>
<evidence type="ECO:0000313" key="1">
    <source>
        <dbReference type="EMBL" id="KKW22873.1"/>
    </source>
</evidence>
<sequence length="76" mass="8638">MRMVFSKYNTSAGRCVFITDTLGDIREAKEHETGIVACPWGFHTREMLEEGIPFRIVNKPADLSDAVADYFSKETH</sequence>
<organism evidence="1 2">
    <name type="scientific">Candidatus Kaiserbacteria bacterium GW2011_GWA2_52_12</name>
    <dbReference type="NCBI Taxonomy" id="1618671"/>
    <lineage>
        <taxon>Bacteria</taxon>
        <taxon>Candidatus Kaiseribacteriota</taxon>
    </lineage>
</organism>
<name>A0A0G1WVH1_9BACT</name>